<evidence type="ECO:0000256" key="4">
    <source>
        <dbReference type="ARBA" id="ARBA00023002"/>
    </source>
</evidence>
<evidence type="ECO:0000256" key="3">
    <source>
        <dbReference type="ARBA" id="ARBA00022833"/>
    </source>
</evidence>
<feature type="domain" description="Enoyl reductase (ER)" evidence="6">
    <location>
        <begin position="13"/>
        <end position="341"/>
    </location>
</feature>
<evidence type="ECO:0000313" key="7">
    <source>
        <dbReference type="EMBL" id="KAJ3172333.1"/>
    </source>
</evidence>
<evidence type="ECO:0000256" key="5">
    <source>
        <dbReference type="RuleBase" id="RU361277"/>
    </source>
</evidence>
<name>A0AAD5TE05_9FUNG</name>
<dbReference type="GO" id="GO:0008270">
    <property type="term" value="F:zinc ion binding"/>
    <property type="evidence" value="ECO:0007669"/>
    <property type="project" value="InterPro"/>
</dbReference>
<dbReference type="InterPro" id="IPR047109">
    <property type="entry name" value="CAD-like"/>
</dbReference>
<dbReference type="InterPro" id="IPR013149">
    <property type="entry name" value="ADH-like_C"/>
</dbReference>
<keyword evidence="2 5" id="KW-0479">Metal-binding</keyword>
<dbReference type="PANTHER" id="PTHR42683">
    <property type="entry name" value="ALDEHYDE REDUCTASE"/>
    <property type="match status" value="1"/>
</dbReference>
<dbReference type="Proteomes" id="UP001212152">
    <property type="component" value="Unassembled WGS sequence"/>
</dbReference>
<dbReference type="InterPro" id="IPR020843">
    <property type="entry name" value="ER"/>
</dbReference>
<dbReference type="InterPro" id="IPR002328">
    <property type="entry name" value="ADH_Zn_CS"/>
</dbReference>
<dbReference type="SUPFAM" id="SSF51735">
    <property type="entry name" value="NAD(P)-binding Rossmann-fold domains"/>
    <property type="match status" value="1"/>
</dbReference>
<dbReference type="SUPFAM" id="SSF50129">
    <property type="entry name" value="GroES-like"/>
    <property type="match status" value="1"/>
</dbReference>
<gene>
    <name evidence="7" type="ORF">HDU87_007928</name>
</gene>
<comment type="similarity">
    <text evidence="5">Belongs to the zinc-containing alcohol dehydrogenase family.</text>
</comment>
<dbReference type="GO" id="GO:0016616">
    <property type="term" value="F:oxidoreductase activity, acting on the CH-OH group of donors, NAD or NADP as acceptor"/>
    <property type="evidence" value="ECO:0007669"/>
    <property type="project" value="InterPro"/>
</dbReference>
<dbReference type="InterPro" id="IPR036291">
    <property type="entry name" value="NAD(P)-bd_dom_sf"/>
</dbReference>
<dbReference type="PROSITE" id="PS00059">
    <property type="entry name" value="ADH_ZINC"/>
    <property type="match status" value="1"/>
</dbReference>
<keyword evidence="3 5" id="KW-0862">Zinc</keyword>
<dbReference type="Pfam" id="PF08240">
    <property type="entry name" value="ADH_N"/>
    <property type="match status" value="1"/>
</dbReference>
<keyword evidence="4" id="KW-0560">Oxidoreductase</keyword>
<dbReference type="InterPro" id="IPR011032">
    <property type="entry name" value="GroES-like_sf"/>
</dbReference>
<dbReference type="Gene3D" id="3.90.180.10">
    <property type="entry name" value="Medium-chain alcohol dehydrogenases, catalytic domain"/>
    <property type="match status" value="1"/>
</dbReference>
<organism evidence="7 8">
    <name type="scientific">Geranomyces variabilis</name>
    <dbReference type="NCBI Taxonomy" id="109894"/>
    <lineage>
        <taxon>Eukaryota</taxon>
        <taxon>Fungi</taxon>
        <taxon>Fungi incertae sedis</taxon>
        <taxon>Chytridiomycota</taxon>
        <taxon>Chytridiomycota incertae sedis</taxon>
        <taxon>Chytridiomycetes</taxon>
        <taxon>Spizellomycetales</taxon>
        <taxon>Powellomycetaceae</taxon>
        <taxon>Geranomyces</taxon>
    </lineage>
</organism>
<evidence type="ECO:0000256" key="2">
    <source>
        <dbReference type="ARBA" id="ARBA00022723"/>
    </source>
</evidence>
<comment type="caution">
    <text evidence="7">The sequence shown here is derived from an EMBL/GenBank/DDBJ whole genome shotgun (WGS) entry which is preliminary data.</text>
</comment>
<dbReference type="EMBL" id="JADGJQ010000079">
    <property type="protein sequence ID" value="KAJ3172333.1"/>
    <property type="molecule type" value="Genomic_DNA"/>
</dbReference>
<evidence type="ECO:0000256" key="1">
    <source>
        <dbReference type="ARBA" id="ARBA00001947"/>
    </source>
</evidence>
<dbReference type="SMART" id="SM00829">
    <property type="entry name" value="PKS_ER"/>
    <property type="match status" value="1"/>
</dbReference>
<proteinExistence type="inferred from homology"/>
<evidence type="ECO:0000313" key="8">
    <source>
        <dbReference type="Proteomes" id="UP001212152"/>
    </source>
</evidence>
<dbReference type="Gene3D" id="3.40.50.720">
    <property type="entry name" value="NAD(P)-binding Rossmann-like Domain"/>
    <property type="match status" value="1"/>
</dbReference>
<dbReference type="CDD" id="cd05283">
    <property type="entry name" value="CAD1"/>
    <property type="match status" value="1"/>
</dbReference>
<dbReference type="AlphaFoldDB" id="A0AAD5TE05"/>
<reference evidence="7" key="1">
    <citation type="submission" date="2020-05" db="EMBL/GenBank/DDBJ databases">
        <title>Phylogenomic resolution of chytrid fungi.</title>
        <authorList>
            <person name="Stajich J.E."/>
            <person name="Amses K."/>
            <person name="Simmons R."/>
            <person name="Seto K."/>
            <person name="Myers J."/>
            <person name="Bonds A."/>
            <person name="Quandt C.A."/>
            <person name="Barry K."/>
            <person name="Liu P."/>
            <person name="Grigoriev I."/>
            <person name="Longcore J.E."/>
            <person name="James T.Y."/>
        </authorList>
    </citation>
    <scope>NUCLEOTIDE SEQUENCE</scope>
    <source>
        <strain evidence="7">JEL0379</strain>
    </source>
</reference>
<dbReference type="FunFam" id="3.40.50.720:FF:000022">
    <property type="entry name" value="Cinnamyl alcohol dehydrogenase"/>
    <property type="match status" value="1"/>
</dbReference>
<protein>
    <recommendedName>
        <fullName evidence="6">Enoyl reductase (ER) domain-containing protein</fullName>
    </recommendedName>
</protein>
<comment type="cofactor">
    <cofactor evidence="1 5">
        <name>Zn(2+)</name>
        <dbReference type="ChEBI" id="CHEBI:29105"/>
    </cofactor>
</comment>
<accession>A0AAD5TE05</accession>
<sequence>MTISKIDAFACFGAKQPVKPFEYTPRPLGPKDITVKISHSGICGSDLHHMDEGWKKEDWPIVPGHEIIGTVLEMGDEVTGFELGQLVGVGVQVWTCFADDCRACTTNSDNLCPKRVATYSAEYADGSKTYGGYATHVRVQSTHVVVIPPTLPRAHAAPLLCAGVTTLTPLRRLNVKAGTSVGVVGIGGLGHLAIQFAAAMGARVTAVSHSLSKKTEALALGASAFVNMADGPGAEKFDVLIMTSSHFSNMDPYLAMLEINGTAVILGAPENRVDFSPFSVIANQCSIMGSLIGSVADMKETLRFAAEHNIKPLIEEFDMKTQINDAIQSVRDGKVRYRAVLKV</sequence>
<dbReference type="Pfam" id="PF00107">
    <property type="entry name" value="ADH_zinc_N"/>
    <property type="match status" value="1"/>
</dbReference>
<evidence type="ECO:0000259" key="6">
    <source>
        <dbReference type="SMART" id="SM00829"/>
    </source>
</evidence>
<keyword evidence="8" id="KW-1185">Reference proteome</keyword>
<dbReference type="InterPro" id="IPR013154">
    <property type="entry name" value="ADH-like_N"/>
</dbReference>